<keyword evidence="2" id="KW-0645">Protease</keyword>
<sequence length="465" mass="48638">MFDRKIATAISVTSLGIVLSGTSVFADTKTGTVTASALNIRSGPATSYSIVGNVYKGDTLQILETSNGWYKVKLSNGKIGWGSGKYINVSGESNSNTSSTSKSGTVTADALHVRTGPSTNHSKVTKVYRGQTVNILESSNGWHKVKTPSGHVGWSSAEFISLSGGTTNSGSNNNTNTETPSTGKKATVTASALNVRSGPSTNDSVIGTAYKGNIVEILQSSGGWHKVKLSNGKIGWVSGKYLSLSGDTNNNTNTETPSTGKKATVTASALNVRSGPSTSNSIIGKAYKGNTVEILDSSNGWYKIKLSNGQVGWASSQYISTSGNSNSGSTNNGNSSNESTNTNKAQAIVNTARAQLGKPYVWGAEGPNTFDCSGLVYYVYGQNGVKMPRSSREQANVGTTISQSQLQPGDLIFSSTDGSGKVTHVGIYIGNGQMIHAPQEGDVVKVTNANSSYWQKTFVKAKRVL</sequence>
<feature type="domain" description="SH3b" evidence="7">
    <location>
        <begin position="101"/>
        <end position="164"/>
    </location>
</feature>
<dbReference type="Pfam" id="PF08239">
    <property type="entry name" value="SH3_3"/>
    <property type="match status" value="4"/>
</dbReference>
<evidence type="ECO:0000256" key="5">
    <source>
        <dbReference type="SAM" id="MobiDB-lite"/>
    </source>
</evidence>
<feature type="domain" description="SH3b" evidence="7">
    <location>
        <begin position="260"/>
        <end position="323"/>
    </location>
</feature>
<evidence type="ECO:0000256" key="6">
    <source>
        <dbReference type="SAM" id="SignalP"/>
    </source>
</evidence>
<dbReference type="CDD" id="cd00174">
    <property type="entry name" value="SH3"/>
    <property type="match status" value="1"/>
</dbReference>
<gene>
    <name evidence="9" type="ORF">GCM10008917_05760</name>
</gene>
<keyword evidence="4" id="KW-0788">Thiol protease</keyword>
<dbReference type="SUPFAM" id="SSF54001">
    <property type="entry name" value="Cysteine proteinases"/>
    <property type="match status" value="1"/>
</dbReference>
<name>A0ABP3X8X9_9FIRM</name>
<feature type="region of interest" description="Disordered" evidence="5">
    <location>
        <begin position="164"/>
        <end position="185"/>
    </location>
</feature>
<dbReference type="InterPro" id="IPR003646">
    <property type="entry name" value="SH3-like_bac-type"/>
</dbReference>
<feature type="domain" description="SH3b" evidence="7">
    <location>
        <begin position="183"/>
        <end position="246"/>
    </location>
</feature>
<evidence type="ECO:0000259" key="8">
    <source>
        <dbReference type="PROSITE" id="PS51935"/>
    </source>
</evidence>
<keyword evidence="10" id="KW-1185">Reference proteome</keyword>
<proteinExistence type="inferred from homology"/>
<feature type="region of interest" description="Disordered" evidence="5">
    <location>
        <begin position="321"/>
        <end position="341"/>
    </location>
</feature>
<dbReference type="InterPro" id="IPR038765">
    <property type="entry name" value="Papain-like_cys_pep_sf"/>
</dbReference>
<feature type="compositionally biased region" description="Low complexity" evidence="5">
    <location>
        <begin position="164"/>
        <end position="183"/>
    </location>
</feature>
<dbReference type="Gene3D" id="2.30.30.40">
    <property type="entry name" value="SH3 Domains"/>
    <property type="match status" value="4"/>
</dbReference>
<evidence type="ECO:0000313" key="10">
    <source>
        <dbReference type="Proteomes" id="UP001400965"/>
    </source>
</evidence>
<evidence type="ECO:0000256" key="4">
    <source>
        <dbReference type="ARBA" id="ARBA00022807"/>
    </source>
</evidence>
<dbReference type="Gene3D" id="3.90.1720.10">
    <property type="entry name" value="endopeptidase domain like (from Nostoc punctiforme)"/>
    <property type="match status" value="1"/>
</dbReference>
<feature type="signal peptide" evidence="6">
    <location>
        <begin position="1"/>
        <end position="26"/>
    </location>
</feature>
<dbReference type="RefSeq" id="WP_346042152.1">
    <property type="nucleotide sequence ID" value="NZ_BAAACP010000002.1"/>
</dbReference>
<dbReference type="PROSITE" id="PS51781">
    <property type="entry name" value="SH3B"/>
    <property type="match status" value="4"/>
</dbReference>
<dbReference type="PROSITE" id="PS51935">
    <property type="entry name" value="NLPC_P60"/>
    <property type="match status" value="1"/>
</dbReference>
<reference evidence="10" key="1">
    <citation type="journal article" date="2019" name="Int. J. Syst. Evol. Microbiol.">
        <title>The Global Catalogue of Microorganisms (GCM) 10K type strain sequencing project: providing services to taxonomists for standard genome sequencing and annotation.</title>
        <authorList>
            <consortium name="The Broad Institute Genomics Platform"/>
            <consortium name="The Broad Institute Genome Sequencing Center for Infectious Disease"/>
            <person name="Wu L."/>
            <person name="Ma J."/>
        </authorList>
    </citation>
    <scope>NUCLEOTIDE SEQUENCE [LARGE SCALE GENOMIC DNA]</scope>
    <source>
        <strain evidence="10">JCM 6486</strain>
    </source>
</reference>
<organism evidence="9 10">
    <name type="scientific">Paraclostridium tenue</name>
    <dbReference type="NCBI Taxonomy" id="1737"/>
    <lineage>
        <taxon>Bacteria</taxon>
        <taxon>Bacillati</taxon>
        <taxon>Bacillota</taxon>
        <taxon>Clostridia</taxon>
        <taxon>Peptostreptococcales</taxon>
        <taxon>Peptostreptococcaceae</taxon>
        <taxon>Paraclostridium</taxon>
    </lineage>
</organism>
<feature type="domain" description="NlpC/P60" evidence="8">
    <location>
        <begin position="342"/>
        <end position="465"/>
    </location>
</feature>
<comment type="caution">
    <text evidence="9">The sequence shown here is derived from an EMBL/GenBank/DDBJ whole genome shotgun (WGS) entry which is preliminary data.</text>
</comment>
<evidence type="ECO:0000256" key="3">
    <source>
        <dbReference type="ARBA" id="ARBA00022801"/>
    </source>
</evidence>
<protein>
    <submittedName>
        <fullName evidence="9">C40 family peptidase</fullName>
    </submittedName>
</protein>
<dbReference type="InterPro" id="IPR000064">
    <property type="entry name" value="NLP_P60_dom"/>
</dbReference>
<keyword evidence="3" id="KW-0378">Hydrolase</keyword>
<evidence type="ECO:0000256" key="2">
    <source>
        <dbReference type="ARBA" id="ARBA00022670"/>
    </source>
</evidence>
<comment type="similarity">
    <text evidence="1">Belongs to the peptidase C40 family.</text>
</comment>
<dbReference type="InterPro" id="IPR052354">
    <property type="entry name" value="Cell_Wall_Dynamics_Protein"/>
</dbReference>
<dbReference type="PANTHER" id="PTHR34408">
    <property type="entry name" value="FAMILY PROTEIN, PUTATIVE-RELATED"/>
    <property type="match status" value="1"/>
</dbReference>
<keyword evidence="6" id="KW-0732">Signal</keyword>
<evidence type="ECO:0000313" key="9">
    <source>
        <dbReference type="EMBL" id="GAA0862032.1"/>
    </source>
</evidence>
<dbReference type="Pfam" id="PF00877">
    <property type="entry name" value="NLPC_P60"/>
    <property type="match status" value="1"/>
</dbReference>
<dbReference type="PANTHER" id="PTHR34408:SF1">
    <property type="entry name" value="GLYCOSYL HYDROLASE FAMILY 19 DOMAIN-CONTAINING PROTEIN HI_1415"/>
    <property type="match status" value="1"/>
</dbReference>
<accession>A0ABP3X8X9</accession>
<evidence type="ECO:0000259" key="7">
    <source>
        <dbReference type="PROSITE" id="PS51781"/>
    </source>
</evidence>
<dbReference type="Proteomes" id="UP001400965">
    <property type="component" value="Unassembled WGS sequence"/>
</dbReference>
<feature type="chain" id="PRO_5045942127" evidence="6">
    <location>
        <begin position="27"/>
        <end position="465"/>
    </location>
</feature>
<dbReference type="SMART" id="SM00287">
    <property type="entry name" value="SH3b"/>
    <property type="match status" value="4"/>
</dbReference>
<feature type="domain" description="SH3b" evidence="7">
    <location>
        <begin position="28"/>
        <end position="91"/>
    </location>
</feature>
<evidence type="ECO:0000256" key="1">
    <source>
        <dbReference type="ARBA" id="ARBA00007074"/>
    </source>
</evidence>
<dbReference type="EMBL" id="BAAACP010000002">
    <property type="protein sequence ID" value="GAA0862032.1"/>
    <property type="molecule type" value="Genomic_DNA"/>
</dbReference>